<reference evidence="1 2" key="1">
    <citation type="journal article" date="2005" name="Nature">
        <title>The genome of the social amoeba Dictyostelium discoideum.</title>
        <authorList>
            <consortium name="The Dictyostelium discoideum Sequencing Consortium"/>
            <person name="Eichinger L."/>
            <person name="Pachebat J.A."/>
            <person name="Glockner G."/>
            <person name="Rajandream M.A."/>
            <person name="Sucgang R."/>
            <person name="Berriman M."/>
            <person name="Song J."/>
            <person name="Olsen R."/>
            <person name="Szafranski K."/>
            <person name="Xu Q."/>
            <person name="Tunggal B."/>
            <person name="Kummerfeld S."/>
            <person name="Madera M."/>
            <person name="Konfortov B.A."/>
            <person name="Rivero F."/>
            <person name="Bankier A.T."/>
            <person name="Lehmann R."/>
            <person name="Hamlin N."/>
            <person name="Davies R."/>
            <person name="Gaudet P."/>
            <person name="Fey P."/>
            <person name="Pilcher K."/>
            <person name="Chen G."/>
            <person name="Saunders D."/>
            <person name="Sodergren E."/>
            <person name="Davis P."/>
            <person name="Kerhornou A."/>
            <person name="Nie X."/>
            <person name="Hall N."/>
            <person name="Anjard C."/>
            <person name="Hemphill L."/>
            <person name="Bason N."/>
            <person name="Farbrother P."/>
            <person name="Desany B."/>
            <person name="Just E."/>
            <person name="Morio T."/>
            <person name="Rost R."/>
            <person name="Churcher C."/>
            <person name="Cooper J."/>
            <person name="Haydock S."/>
            <person name="van Driessche N."/>
            <person name="Cronin A."/>
            <person name="Goodhead I."/>
            <person name="Muzny D."/>
            <person name="Mourier T."/>
            <person name="Pain A."/>
            <person name="Lu M."/>
            <person name="Harper D."/>
            <person name="Lindsay R."/>
            <person name="Hauser H."/>
            <person name="James K."/>
            <person name="Quiles M."/>
            <person name="Madan Babu M."/>
            <person name="Saito T."/>
            <person name="Buchrieser C."/>
            <person name="Wardroper A."/>
            <person name="Felder M."/>
            <person name="Thangavelu M."/>
            <person name="Johnson D."/>
            <person name="Knights A."/>
            <person name="Loulseged H."/>
            <person name="Mungall K."/>
            <person name="Oliver K."/>
            <person name="Price C."/>
            <person name="Quail M.A."/>
            <person name="Urushihara H."/>
            <person name="Hernandez J."/>
            <person name="Rabbinowitsch E."/>
            <person name="Steffen D."/>
            <person name="Sanders M."/>
            <person name="Ma J."/>
            <person name="Kohara Y."/>
            <person name="Sharp S."/>
            <person name="Simmonds M."/>
            <person name="Spiegler S."/>
            <person name="Tivey A."/>
            <person name="Sugano S."/>
            <person name="White B."/>
            <person name="Walker D."/>
            <person name="Woodward J."/>
            <person name="Winckler T."/>
            <person name="Tanaka Y."/>
            <person name="Shaulsky G."/>
            <person name="Schleicher M."/>
            <person name="Weinstock G."/>
            <person name="Rosenthal A."/>
            <person name="Cox E.C."/>
            <person name="Chisholm R.L."/>
            <person name="Gibbs R."/>
            <person name="Loomis W.F."/>
            <person name="Platzer M."/>
            <person name="Kay R.R."/>
            <person name="Williams J."/>
            <person name="Dear P.H."/>
            <person name="Noegel A.A."/>
            <person name="Barrell B."/>
            <person name="Kuspa A."/>
        </authorList>
    </citation>
    <scope>NUCLEOTIDE SEQUENCE [LARGE SCALE GENOMIC DNA]</scope>
    <source>
        <strain evidence="1 2">AX4</strain>
    </source>
</reference>
<dbReference type="Pfam" id="PF12239">
    <property type="entry name" value="DUF3605"/>
    <property type="match status" value="1"/>
</dbReference>
<dbReference type="GO" id="GO:0006044">
    <property type="term" value="P:N-acetylglucosamine metabolic process"/>
    <property type="evidence" value="ECO:0000318"/>
    <property type="project" value="GO_Central"/>
</dbReference>
<proteinExistence type="predicted"/>
<dbReference type="SMR" id="Q54I28"/>
<sequence>MIDVLENQDNKTSKMLDNNQVEENNENCCVNNSNNENVEIKVQQQFDYCERNWRDLKEIIQGDRLEILGRKLKDQAEMEKHLKVVKQQFKTIKDYIDFKVFKFPTQTISYTDEQGIELNRLITIRPENLEQKLVFRPNDFPYSCDKSISHWVLWCLKPLDHEDAKQLISKLTNREFSNDDNGFLFFINPFHLQSIKEISHYHVFIKNIDQNQLEFSI</sequence>
<dbReference type="PaxDb" id="44689-DDB0188233"/>
<keyword evidence="2" id="KW-1185">Reference proteome</keyword>
<dbReference type="Proteomes" id="UP000002195">
    <property type="component" value="Unassembled WGS sequence"/>
</dbReference>
<dbReference type="OMA" id="VHPWEEI"/>
<dbReference type="PANTHER" id="PTHR35020:SF2">
    <property type="entry name" value="N-ACETYLGLUCOSAMINE-INDUCED PROTEIN 1"/>
    <property type="match status" value="1"/>
</dbReference>
<accession>Q54I28</accession>
<dbReference type="dictyBase" id="DDB_G0289045"/>
<dbReference type="InterPro" id="IPR022036">
    <property type="entry name" value="DUF3605"/>
</dbReference>
<dbReference type="HOGENOM" id="CLU_1221718_0_0_1"/>
<dbReference type="EMBL" id="AAFI02000129">
    <property type="protein sequence ID" value="EAL62938.1"/>
    <property type="molecule type" value="Genomic_DNA"/>
</dbReference>
<dbReference type="GO" id="GO:0005737">
    <property type="term" value="C:cytoplasm"/>
    <property type="evidence" value="ECO:0000318"/>
    <property type="project" value="GO_Central"/>
</dbReference>
<gene>
    <name evidence="1" type="ORF">DDB_G0289045</name>
</gene>
<dbReference type="AlphaFoldDB" id="Q54I28"/>
<organism evidence="1 2">
    <name type="scientific">Dictyostelium discoideum</name>
    <name type="common">Social amoeba</name>
    <dbReference type="NCBI Taxonomy" id="44689"/>
    <lineage>
        <taxon>Eukaryota</taxon>
        <taxon>Amoebozoa</taxon>
        <taxon>Evosea</taxon>
        <taxon>Eumycetozoa</taxon>
        <taxon>Dictyostelia</taxon>
        <taxon>Dictyosteliales</taxon>
        <taxon>Dictyosteliaceae</taxon>
        <taxon>Dictyostelium</taxon>
    </lineage>
</organism>
<dbReference type="GeneID" id="8626936"/>
<evidence type="ECO:0000313" key="1">
    <source>
        <dbReference type="EMBL" id="EAL62938.1"/>
    </source>
</evidence>
<name>Q54I28_DICDI</name>
<dbReference type="FunCoup" id="Q54I28">
    <property type="interactions" value="133"/>
</dbReference>
<dbReference type="VEuPathDB" id="AmoebaDB:DDB_G0289045"/>
<dbReference type="eggNOG" id="ENOG502SDXI">
    <property type="taxonomic scope" value="Eukaryota"/>
</dbReference>
<dbReference type="RefSeq" id="XP_636443.1">
    <property type="nucleotide sequence ID" value="XM_631351.1"/>
</dbReference>
<evidence type="ECO:0000313" key="2">
    <source>
        <dbReference type="Proteomes" id="UP000002195"/>
    </source>
</evidence>
<dbReference type="KEGG" id="ddi:DDB_G0289045"/>
<dbReference type="InParanoid" id="Q54I28"/>
<dbReference type="PANTHER" id="PTHR35020">
    <property type="entry name" value="N-ACETYLGLUCOSAMINE-INDUCED PROTEIN 1"/>
    <property type="match status" value="1"/>
</dbReference>
<protein>
    <submittedName>
        <fullName evidence="1">Uncharacterized protein</fullName>
    </submittedName>
</protein>
<comment type="caution">
    <text evidence="1">The sequence shown here is derived from an EMBL/GenBank/DDBJ whole genome shotgun (WGS) entry which is preliminary data.</text>
</comment>
<dbReference type="PhylomeDB" id="Q54I28"/>